<dbReference type="RefSeq" id="XP_062632676.1">
    <property type="nucleotide sequence ID" value="XM_062782374.1"/>
</dbReference>
<dbReference type="InterPro" id="IPR036397">
    <property type="entry name" value="RNaseH_sf"/>
</dbReference>
<evidence type="ECO:0000256" key="1">
    <source>
        <dbReference type="SAM" id="MobiDB-lite"/>
    </source>
</evidence>
<dbReference type="GO" id="GO:0003676">
    <property type="term" value="F:nucleic acid binding"/>
    <property type="evidence" value="ECO:0007669"/>
    <property type="project" value="InterPro"/>
</dbReference>
<feature type="compositionally biased region" description="Polar residues" evidence="1">
    <location>
        <begin position="640"/>
        <end position="650"/>
    </location>
</feature>
<accession>A0AAN6UVF0</accession>
<reference evidence="2" key="1">
    <citation type="journal article" date="2023" name="Mol. Phylogenet. Evol.">
        <title>Genome-scale phylogeny and comparative genomics of the fungal order Sordariales.</title>
        <authorList>
            <person name="Hensen N."/>
            <person name="Bonometti L."/>
            <person name="Westerberg I."/>
            <person name="Brannstrom I.O."/>
            <person name="Guillou S."/>
            <person name="Cros-Aarteil S."/>
            <person name="Calhoun S."/>
            <person name="Haridas S."/>
            <person name="Kuo A."/>
            <person name="Mondo S."/>
            <person name="Pangilinan J."/>
            <person name="Riley R."/>
            <person name="LaButti K."/>
            <person name="Andreopoulos B."/>
            <person name="Lipzen A."/>
            <person name="Chen C."/>
            <person name="Yan M."/>
            <person name="Daum C."/>
            <person name="Ng V."/>
            <person name="Clum A."/>
            <person name="Steindorff A."/>
            <person name="Ohm R.A."/>
            <person name="Martin F."/>
            <person name="Silar P."/>
            <person name="Natvig D.O."/>
            <person name="Lalanne C."/>
            <person name="Gautier V."/>
            <person name="Ament-Velasquez S.L."/>
            <person name="Kruys A."/>
            <person name="Hutchinson M.I."/>
            <person name="Powell A.J."/>
            <person name="Barry K."/>
            <person name="Miller A.N."/>
            <person name="Grigoriev I.V."/>
            <person name="Debuchy R."/>
            <person name="Gladieux P."/>
            <person name="Hiltunen Thoren M."/>
            <person name="Johannesson H."/>
        </authorList>
    </citation>
    <scope>NUCLEOTIDE SEQUENCE</scope>
    <source>
        <strain evidence="2">CBS 141.50</strain>
    </source>
</reference>
<reference evidence="2" key="2">
    <citation type="submission" date="2023-05" db="EMBL/GenBank/DDBJ databases">
        <authorList>
            <consortium name="Lawrence Berkeley National Laboratory"/>
            <person name="Steindorff A."/>
            <person name="Hensen N."/>
            <person name="Bonometti L."/>
            <person name="Westerberg I."/>
            <person name="Brannstrom I.O."/>
            <person name="Guillou S."/>
            <person name="Cros-Aarteil S."/>
            <person name="Calhoun S."/>
            <person name="Haridas S."/>
            <person name="Kuo A."/>
            <person name="Mondo S."/>
            <person name="Pangilinan J."/>
            <person name="Riley R."/>
            <person name="Labutti K."/>
            <person name="Andreopoulos B."/>
            <person name="Lipzen A."/>
            <person name="Chen C."/>
            <person name="Yanf M."/>
            <person name="Daum C."/>
            <person name="Ng V."/>
            <person name="Clum A."/>
            <person name="Ohm R."/>
            <person name="Martin F."/>
            <person name="Silar P."/>
            <person name="Natvig D."/>
            <person name="Lalanne C."/>
            <person name="Gautier V."/>
            <person name="Ament-Velasquez S.L."/>
            <person name="Kruys A."/>
            <person name="Hutchinson M.I."/>
            <person name="Powell A.J."/>
            <person name="Barry K."/>
            <person name="Miller A.N."/>
            <person name="Grigoriev I.V."/>
            <person name="Debuchy R."/>
            <person name="Gladieux P."/>
            <person name="Thoren M.H."/>
            <person name="Johannesson H."/>
        </authorList>
    </citation>
    <scope>NUCLEOTIDE SEQUENCE</scope>
    <source>
        <strain evidence="2">CBS 141.50</strain>
    </source>
</reference>
<proteinExistence type="predicted"/>
<feature type="region of interest" description="Disordered" evidence="1">
    <location>
        <begin position="630"/>
        <end position="669"/>
    </location>
</feature>
<feature type="region of interest" description="Disordered" evidence="1">
    <location>
        <begin position="284"/>
        <end position="307"/>
    </location>
</feature>
<dbReference type="Proteomes" id="UP001302676">
    <property type="component" value="Unassembled WGS sequence"/>
</dbReference>
<feature type="region of interest" description="Disordered" evidence="1">
    <location>
        <begin position="555"/>
        <end position="608"/>
    </location>
</feature>
<sequence length="850" mass="91523">MAKNKSTTPAEGHYTHVADDQPPSPLHPGTCPNWPTTTTPAAAATASTMEGMPLPLALQRAGLTCTLNYPPTPRLRILLLRAAEQLDLALHVRGAFVLPLQDPLPDDDNNDDNDNEQGNDDNGVPKIRNLPPPGTSFADLMMAGIPHRLDYCAERKELVRVWQEEARRHIERVCVGMWRMGKKVRQELGGMMVMMRESGEGEGGKAEAAGKVDAASSADAARLELYLRCFPGTTTAGTTGTAAATTATAATVTATAAAGEPPAAGKEVLLPRLVTFVLRDVNPREGASEGGKPDATGQGHNPVNPLRPGRAVIRYLEPGQRDRQGQVSLTNALTEAFVCVKGMAPAVEDRYDPGQSHQRRRFVGRFTEEGDQNEDNEEADDGKKKGWACTMLVFAAGVCVGEGKSARGGVAVVTKDTVHFHEERVLKSLLEIDKRVEAMGFERASMADLKRLRLCINALEKPNRGHNRNLYRGVQGNETPDEAVGACPLLGGVHGFELERRGVAVDADQFGLVKSRYRTWWIGRTDEARNARLREVREQAMWAIQVAEEIERLAAEAQDAADASHDPDENDHQDETNTNLADTMKNVSLDDGPDNNNSNTPPANPLLPMPIETARQTIKLFQDAETNISHLGVPKRPQAAATTETNNQDANNNKKKPSKPRLPPRYPATPNRAAARALLAAVQIHPFDLGHCTRLVIATDSEHAVEMATSRLANMLLDPSAPPLRTARTKQPVEDGDLWWAFAGAVKDLAYQGVEVAILKCAAGGGVVIPCEMPFGGKKEGVAAAGEDGGKDGSGKDARGGHGNLIFGMPQAIDAAKTAALNAVKLDMQALMLGKKRPEGAVDRVIAMHV</sequence>
<feature type="region of interest" description="Disordered" evidence="1">
    <location>
        <begin position="102"/>
        <end position="132"/>
    </location>
</feature>
<keyword evidence="3" id="KW-1185">Reference proteome</keyword>
<organism evidence="2 3">
    <name type="scientific">Dichotomopilus funicola</name>
    <dbReference type="NCBI Taxonomy" id="1934379"/>
    <lineage>
        <taxon>Eukaryota</taxon>
        <taxon>Fungi</taxon>
        <taxon>Dikarya</taxon>
        <taxon>Ascomycota</taxon>
        <taxon>Pezizomycotina</taxon>
        <taxon>Sordariomycetes</taxon>
        <taxon>Sordariomycetidae</taxon>
        <taxon>Sordariales</taxon>
        <taxon>Chaetomiaceae</taxon>
        <taxon>Dichotomopilus</taxon>
    </lineage>
</organism>
<evidence type="ECO:0000313" key="3">
    <source>
        <dbReference type="Proteomes" id="UP001302676"/>
    </source>
</evidence>
<evidence type="ECO:0000313" key="2">
    <source>
        <dbReference type="EMBL" id="KAK4139305.1"/>
    </source>
</evidence>
<protein>
    <submittedName>
        <fullName evidence="2">Uncharacterized protein</fullName>
    </submittedName>
</protein>
<feature type="region of interest" description="Disordered" evidence="1">
    <location>
        <begin position="1"/>
        <end position="39"/>
    </location>
</feature>
<dbReference type="EMBL" id="MU853671">
    <property type="protein sequence ID" value="KAK4139305.1"/>
    <property type="molecule type" value="Genomic_DNA"/>
</dbReference>
<dbReference type="Gene3D" id="3.30.420.10">
    <property type="entry name" value="Ribonuclease H-like superfamily/Ribonuclease H"/>
    <property type="match status" value="1"/>
</dbReference>
<dbReference type="GeneID" id="87818987"/>
<dbReference type="AlphaFoldDB" id="A0AAN6UVF0"/>
<gene>
    <name evidence="2" type="ORF">C8A04DRAFT_33216</name>
</gene>
<feature type="compositionally biased region" description="Acidic residues" evidence="1">
    <location>
        <begin position="104"/>
        <end position="119"/>
    </location>
</feature>
<comment type="caution">
    <text evidence="2">The sequence shown here is derived from an EMBL/GenBank/DDBJ whole genome shotgun (WGS) entry which is preliminary data.</text>
</comment>
<name>A0AAN6UVF0_9PEZI</name>